<gene>
    <name evidence="1" type="ORF">C4B59_14350</name>
</gene>
<organism evidence="1 2">
    <name type="scientific">Candidatus Methanogaster sp</name>
    <dbReference type="NCBI Taxonomy" id="3386292"/>
    <lineage>
        <taxon>Archaea</taxon>
        <taxon>Methanobacteriati</taxon>
        <taxon>Methanobacteriota</taxon>
        <taxon>Stenosarchaea group</taxon>
        <taxon>Methanomicrobia</taxon>
        <taxon>Methanosarcinales</taxon>
        <taxon>ANME-2 cluster</taxon>
        <taxon>Candidatus Methanogasteraceae</taxon>
        <taxon>Candidatus Methanogaster</taxon>
    </lineage>
</organism>
<evidence type="ECO:0000313" key="1">
    <source>
        <dbReference type="EMBL" id="PXF57873.1"/>
    </source>
</evidence>
<name>A0AC61KZF5_9EURY</name>
<accession>A0AC61KZF5</accession>
<protein>
    <submittedName>
        <fullName evidence="1">Uncharacterized protein</fullName>
    </submittedName>
</protein>
<dbReference type="EMBL" id="PQXF01000047">
    <property type="protein sequence ID" value="PXF57873.1"/>
    <property type="molecule type" value="Genomic_DNA"/>
</dbReference>
<dbReference type="Proteomes" id="UP000248329">
    <property type="component" value="Unassembled WGS sequence"/>
</dbReference>
<reference evidence="1" key="1">
    <citation type="submission" date="2018-01" db="EMBL/GenBank/DDBJ databases">
        <authorList>
            <person name="Krukenberg V."/>
        </authorList>
    </citation>
    <scope>NUCLEOTIDE SEQUENCE</scope>
    <source>
        <strain evidence="1">E20ANME2</strain>
    </source>
</reference>
<comment type="caution">
    <text evidence="1">The sequence shown here is derived from an EMBL/GenBank/DDBJ whole genome shotgun (WGS) entry which is preliminary data.</text>
</comment>
<evidence type="ECO:0000313" key="2">
    <source>
        <dbReference type="Proteomes" id="UP000248329"/>
    </source>
</evidence>
<proteinExistence type="predicted"/>
<sequence length="240" mass="28714">MIKDRERNKVSEEVREVLTPAIEHIESEIDAIQNKKIFWHHYTSGGCGFDSGLRRLFHNERYRGVRYLFGGKSGGALQDILNKFSNLNDMFYSHDVLIDELNRCYEEIEKEIKTPELGERLEEMTREFNKGKSATYRLKGEPIENSFQFYGEYLINLEYTIERSPDSIEPHIDFWEENQDELLKFRDKIHIIEIHKQISEKLIQLTELDEKLLKKLSKIREKYRKEYNFVNNEIEPFRGI</sequence>